<organism evidence="1 2">
    <name type="scientific">Stylosanthes scabra</name>
    <dbReference type="NCBI Taxonomy" id="79078"/>
    <lineage>
        <taxon>Eukaryota</taxon>
        <taxon>Viridiplantae</taxon>
        <taxon>Streptophyta</taxon>
        <taxon>Embryophyta</taxon>
        <taxon>Tracheophyta</taxon>
        <taxon>Spermatophyta</taxon>
        <taxon>Magnoliopsida</taxon>
        <taxon>eudicotyledons</taxon>
        <taxon>Gunneridae</taxon>
        <taxon>Pentapetalae</taxon>
        <taxon>rosids</taxon>
        <taxon>fabids</taxon>
        <taxon>Fabales</taxon>
        <taxon>Fabaceae</taxon>
        <taxon>Papilionoideae</taxon>
        <taxon>50 kb inversion clade</taxon>
        <taxon>dalbergioids sensu lato</taxon>
        <taxon>Dalbergieae</taxon>
        <taxon>Pterocarpus clade</taxon>
        <taxon>Stylosanthes</taxon>
    </lineage>
</organism>
<sequence>ELFEKEHRASHLHRHVAVIFVPLLSTKPPAPNVLLSEFRYHHHLTACSPQAA</sequence>
<keyword evidence="2" id="KW-1185">Reference proteome</keyword>
<name>A0ABU6QRJ1_9FABA</name>
<protein>
    <submittedName>
        <fullName evidence="1">Uncharacterized protein</fullName>
    </submittedName>
</protein>
<feature type="non-terminal residue" evidence="1">
    <location>
        <position position="1"/>
    </location>
</feature>
<gene>
    <name evidence="1" type="ORF">PIB30_082145</name>
</gene>
<reference evidence="1 2" key="1">
    <citation type="journal article" date="2023" name="Plants (Basel)">
        <title>Bridging the Gap: Combining Genomics and Transcriptomics Approaches to Understand Stylosanthes scabra, an Orphan Legume from the Brazilian Caatinga.</title>
        <authorList>
            <person name="Ferreira-Neto J.R.C."/>
            <person name="da Silva M.D."/>
            <person name="Binneck E."/>
            <person name="de Melo N.F."/>
            <person name="da Silva R.H."/>
            <person name="de Melo A.L.T.M."/>
            <person name="Pandolfi V."/>
            <person name="Bustamante F.O."/>
            <person name="Brasileiro-Vidal A.C."/>
            <person name="Benko-Iseppon A.M."/>
        </authorList>
    </citation>
    <scope>NUCLEOTIDE SEQUENCE [LARGE SCALE GENOMIC DNA]</scope>
    <source>
        <tissue evidence="1">Leaves</tissue>
    </source>
</reference>
<dbReference type="Proteomes" id="UP001341840">
    <property type="component" value="Unassembled WGS sequence"/>
</dbReference>
<accession>A0ABU6QRJ1</accession>
<evidence type="ECO:0000313" key="2">
    <source>
        <dbReference type="Proteomes" id="UP001341840"/>
    </source>
</evidence>
<feature type="non-terminal residue" evidence="1">
    <location>
        <position position="52"/>
    </location>
</feature>
<evidence type="ECO:0000313" key="1">
    <source>
        <dbReference type="EMBL" id="MED6114625.1"/>
    </source>
</evidence>
<proteinExistence type="predicted"/>
<dbReference type="EMBL" id="JASCZI010001253">
    <property type="protein sequence ID" value="MED6114625.1"/>
    <property type="molecule type" value="Genomic_DNA"/>
</dbReference>
<comment type="caution">
    <text evidence="1">The sequence shown here is derived from an EMBL/GenBank/DDBJ whole genome shotgun (WGS) entry which is preliminary data.</text>
</comment>